<sequence length="362" mass="40139">MSMIEIKTSVKKSRSQLSFVPRQAATESIRMKHFHNEVNIPSAKETHKTVYGHWSSIPLEEIYLERKPKTETTTITPLDHNDQTKNNRVLLFNADKPSVISSNEMLTPNTIRNPSHNANGCLDRLTRKQLLLLTRATIFLLIAGMAMLGIFTPVYMLVIRRFISQSSFTNMTASICSTTICIGKETLYHSSIVTLLHPFDGIANDLTGYGTGTLLGSSAPGYQIFCCVGSHFTLQVWLSLQSNPLTGDFGVFDQCDSNFRCIGITLRNGHFTISFDSMNTDATLTGTTVVSLYDFVHLTVAHDATLYQPQIYVNGVLDAVSNGMVSNYQGNSLGLVTTIGKTRTLAYGASYFNGKRKIFDFQ</sequence>
<dbReference type="SUPFAM" id="SSF49899">
    <property type="entry name" value="Concanavalin A-like lectins/glucanases"/>
    <property type="match status" value="1"/>
</dbReference>
<evidence type="ECO:0000256" key="1">
    <source>
        <dbReference type="SAM" id="Phobius"/>
    </source>
</evidence>
<evidence type="ECO:0000313" key="2">
    <source>
        <dbReference type="EMBL" id="CAF2134025.1"/>
    </source>
</evidence>
<accession>A0A816VZL2</accession>
<reference evidence="2" key="1">
    <citation type="submission" date="2021-02" db="EMBL/GenBank/DDBJ databases">
        <authorList>
            <person name="Nowell W R."/>
        </authorList>
    </citation>
    <scope>NUCLEOTIDE SEQUENCE</scope>
</reference>
<keyword evidence="1" id="KW-0472">Membrane</keyword>
<name>A0A816VZL2_9BILA</name>
<keyword evidence="1" id="KW-1133">Transmembrane helix</keyword>
<evidence type="ECO:0000313" key="3">
    <source>
        <dbReference type="Proteomes" id="UP000663887"/>
    </source>
</evidence>
<protein>
    <submittedName>
        <fullName evidence="2">Uncharacterized protein</fullName>
    </submittedName>
</protein>
<dbReference type="EMBL" id="CAJNRG010011625">
    <property type="protein sequence ID" value="CAF2134025.1"/>
    <property type="molecule type" value="Genomic_DNA"/>
</dbReference>
<dbReference type="AlphaFoldDB" id="A0A816VZL2"/>
<keyword evidence="1" id="KW-0812">Transmembrane</keyword>
<proteinExistence type="predicted"/>
<comment type="caution">
    <text evidence="2">The sequence shown here is derived from an EMBL/GenBank/DDBJ whole genome shotgun (WGS) entry which is preliminary data.</text>
</comment>
<dbReference type="Gene3D" id="2.60.120.200">
    <property type="match status" value="1"/>
</dbReference>
<dbReference type="Proteomes" id="UP000663887">
    <property type="component" value="Unassembled WGS sequence"/>
</dbReference>
<feature type="transmembrane region" description="Helical" evidence="1">
    <location>
        <begin position="132"/>
        <end position="158"/>
    </location>
</feature>
<dbReference type="InterPro" id="IPR013320">
    <property type="entry name" value="ConA-like_dom_sf"/>
</dbReference>
<organism evidence="2 3">
    <name type="scientific">Rotaria magnacalcarata</name>
    <dbReference type="NCBI Taxonomy" id="392030"/>
    <lineage>
        <taxon>Eukaryota</taxon>
        <taxon>Metazoa</taxon>
        <taxon>Spiralia</taxon>
        <taxon>Gnathifera</taxon>
        <taxon>Rotifera</taxon>
        <taxon>Eurotatoria</taxon>
        <taxon>Bdelloidea</taxon>
        <taxon>Philodinida</taxon>
        <taxon>Philodinidae</taxon>
        <taxon>Rotaria</taxon>
    </lineage>
</organism>
<dbReference type="Pfam" id="PF13385">
    <property type="entry name" value="Laminin_G_3"/>
    <property type="match status" value="1"/>
</dbReference>
<gene>
    <name evidence="2" type="ORF">XDN619_LOCUS25297</name>
</gene>